<reference evidence="1 2" key="1">
    <citation type="journal article" date="2008" name="Virology">
        <title>Characterization of 1706, a virulent phage from Lactococcus lactis with similarities to prophages from other Firmicutes.</title>
        <authorList>
            <person name="Garneau J.E."/>
            <person name="Tremblay D.M."/>
            <person name="Moineau S."/>
        </authorList>
    </citation>
    <scope>NUCLEOTIDE SEQUENCE</scope>
</reference>
<sequence>MAKDFEFKVYNDNMLLTNLFTIKEEECIRLIDKIQRTYFTPSGPFEVPFEEVAVNKSNGETGYFNLTPWTIIKYHEKGNDSTEANFVTAKSD</sequence>
<organism evidence="1 2">
    <name type="scientific">Lactococcus phage 1706</name>
    <dbReference type="NCBI Taxonomy" id="475178"/>
    <lineage>
        <taxon>Viruses</taxon>
        <taxon>Duplodnaviria</taxon>
        <taxon>Heunggongvirae</taxon>
        <taxon>Uroviricota</taxon>
        <taxon>Caudoviricetes</taxon>
        <taxon>Fremauxvirus</taxon>
        <taxon>Fremauxvirus fv1706</taxon>
    </lineage>
</organism>
<dbReference type="RefSeq" id="YP_001828710.1">
    <property type="nucleotide sequence ID" value="NC_010576.1"/>
</dbReference>
<proteinExistence type="predicted"/>
<dbReference type="GeneID" id="6218835"/>
<protein>
    <submittedName>
        <fullName evidence="1">Structural protein</fullName>
    </submittedName>
</protein>
<dbReference type="Proteomes" id="UP000001679">
    <property type="component" value="Segment"/>
</dbReference>
<dbReference type="EMBL" id="EU081845">
    <property type="protein sequence ID" value="ABV91269.1"/>
    <property type="molecule type" value="Genomic_DNA"/>
</dbReference>
<name>B2BTM6_9CAUD</name>
<evidence type="ECO:0000313" key="2">
    <source>
        <dbReference type="Proteomes" id="UP000001679"/>
    </source>
</evidence>
<accession>B2BTM6</accession>
<evidence type="ECO:0000313" key="1">
    <source>
        <dbReference type="EMBL" id="ABV91269.1"/>
    </source>
</evidence>
<dbReference type="KEGG" id="vg:6218835"/>
<keyword evidence="2" id="KW-1185">Reference proteome</keyword>